<keyword evidence="2" id="KW-1185">Reference proteome</keyword>
<gene>
    <name evidence="1" type="ORF">BDCG_05639</name>
</gene>
<organism evidence="1 2">
    <name type="scientific">Ajellomyces dermatitidis (strain ER-3 / ATCC MYA-2586)</name>
    <name type="common">Blastomyces dermatitidis</name>
    <dbReference type="NCBI Taxonomy" id="559297"/>
    <lineage>
        <taxon>Eukaryota</taxon>
        <taxon>Fungi</taxon>
        <taxon>Dikarya</taxon>
        <taxon>Ascomycota</taxon>
        <taxon>Pezizomycotina</taxon>
        <taxon>Eurotiomycetes</taxon>
        <taxon>Eurotiomycetidae</taxon>
        <taxon>Onygenales</taxon>
        <taxon>Ajellomycetaceae</taxon>
        <taxon>Blastomyces</taxon>
    </lineage>
</organism>
<sequence length="116" mass="12675">MQPIEKSSRSNEVSCGREMWLSPRGVKFVGSEKNSRSSGYLMSSVKCEASTTGGKVSVSSKTLRCVNGLEANPKDVKGSVKNWNETRPLVDFTWSIYLLMVNGLPSISASREQGVK</sequence>
<evidence type="ECO:0000313" key="2">
    <source>
        <dbReference type="Proteomes" id="UP000002039"/>
    </source>
</evidence>
<dbReference type="EMBL" id="EQ999977">
    <property type="protein sequence ID" value="EEQ90519.1"/>
    <property type="molecule type" value="Genomic_DNA"/>
</dbReference>
<protein>
    <submittedName>
        <fullName evidence="1">Uncharacterized protein</fullName>
    </submittedName>
</protein>
<accession>A0ABP2F305</accession>
<dbReference type="Proteomes" id="UP000002039">
    <property type="component" value="Unassembled WGS sequence"/>
</dbReference>
<dbReference type="RefSeq" id="XP_045277236.1">
    <property type="nucleotide sequence ID" value="XM_045421327.1"/>
</dbReference>
<name>A0ABP2F305_AJEDR</name>
<proteinExistence type="predicted"/>
<evidence type="ECO:0000313" key="1">
    <source>
        <dbReference type="EMBL" id="EEQ90519.1"/>
    </source>
</evidence>
<reference evidence="2" key="1">
    <citation type="journal article" date="2015" name="PLoS Genet.">
        <title>The dynamic genome and transcriptome of the human fungal pathogen Blastomyces and close relative Emmonsia.</title>
        <authorList>
            <person name="Munoz J.F."/>
            <person name="Gauthier G.M."/>
            <person name="Desjardins C.A."/>
            <person name="Gallo J.E."/>
            <person name="Holder J."/>
            <person name="Sullivan T.D."/>
            <person name="Marty A.J."/>
            <person name="Carmen J.C."/>
            <person name="Chen Z."/>
            <person name="Ding L."/>
            <person name="Gujja S."/>
            <person name="Magrini V."/>
            <person name="Misas E."/>
            <person name="Mitreva M."/>
            <person name="Priest M."/>
            <person name="Saif S."/>
            <person name="Whiston E.A."/>
            <person name="Young S."/>
            <person name="Zeng Q."/>
            <person name="Goldman W.E."/>
            <person name="Mardis E.R."/>
            <person name="Taylor J.W."/>
            <person name="McEwen J.G."/>
            <person name="Clay O.K."/>
            <person name="Klein B.S."/>
            <person name="Cuomo C.A."/>
        </authorList>
    </citation>
    <scope>NUCLEOTIDE SEQUENCE [LARGE SCALE GENOMIC DNA]</scope>
    <source>
        <strain evidence="2">ER-3 / ATCC MYA-2586</strain>
    </source>
</reference>
<dbReference type="GeneID" id="69027624"/>